<sequence length="145" mass="16632">MKQFFVLFIGFGLIVACNGKPKNESFPKGLQLVQTGEYTIPIDLETSNSNLLAYIDTWDSKDYLHFVNPKNNTYYFYDFKAKSIVDKIPIEREGPNGIDEVWSTQAISLDTLISAFYKGLFFLNENSRTQVIKFGCYEKHPSYNG</sequence>
<gene>
    <name evidence="1" type="ORF">ACFSKL_17650</name>
</gene>
<dbReference type="EMBL" id="JBHUHR010000045">
    <property type="protein sequence ID" value="MFD2036633.1"/>
    <property type="molecule type" value="Genomic_DNA"/>
</dbReference>
<comment type="caution">
    <text evidence="1">The sequence shown here is derived from an EMBL/GenBank/DDBJ whole genome shotgun (WGS) entry which is preliminary data.</text>
</comment>
<dbReference type="PROSITE" id="PS51257">
    <property type="entry name" value="PROKAR_LIPOPROTEIN"/>
    <property type="match status" value="1"/>
</dbReference>
<proteinExistence type="predicted"/>
<dbReference type="Proteomes" id="UP001597361">
    <property type="component" value="Unassembled WGS sequence"/>
</dbReference>
<evidence type="ECO:0000313" key="2">
    <source>
        <dbReference type="Proteomes" id="UP001597361"/>
    </source>
</evidence>
<protein>
    <submittedName>
        <fullName evidence="1">DUF4221 family protein</fullName>
    </submittedName>
</protein>
<dbReference type="RefSeq" id="WP_376887842.1">
    <property type="nucleotide sequence ID" value="NZ_JBHUHR010000045.1"/>
</dbReference>
<keyword evidence="2" id="KW-1185">Reference proteome</keyword>
<name>A0ABW4VPC1_9BACT</name>
<dbReference type="InterPro" id="IPR025316">
    <property type="entry name" value="DUF4221"/>
</dbReference>
<evidence type="ECO:0000313" key="1">
    <source>
        <dbReference type="EMBL" id="MFD2036633.1"/>
    </source>
</evidence>
<accession>A0ABW4VPC1</accession>
<dbReference type="Pfam" id="PF13970">
    <property type="entry name" value="DUF4221"/>
    <property type="match status" value="1"/>
</dbReference>
<organism evidence="1 2">
    <name type="scientific">Belliella marina</name>
    <dbReference type="NCBI Taxonomy" id="1644146"/>
    <lineage>
        <taxon>Bacteria</taxon>
        <taxon>Pseudomonadati</taxon>
        <taxon>Bacteroidota</taxon>
        <taxon>Cytophagia</taxon>
        <taxon>Cytophagales</taxon>
        <taxon>Cyclobacteriaceae</taxon>
        <taxon>Belliella</taxon>
    </lineage>
</organism>
<reference evidence="2" key="1">
    <citation type="journal article" date="2019" name="Int. J. Syst. Evol. Microbiol.">
        <title>The Global Catalogue of Microorganisms (GCM) 10K type strain sequencing project: providing services to taxonomists for standard genome sequencing and annotation.</title>
        <authorList>
            <consortium name="The Broad Institute Genomics Platform"/>
            <consortium name="The Broad Institute Genome Sequencing Center for Infectious Disease"/>
            <person name="Wu L."/>
            <person name="Ma J."/>
        </authorList>
    </citation>
    <scope>NUCLEOTIDE SEQUENCE [LARGE SCALE GENOMIC DNA]</scope>
    <source>
        <strain evidence="2">CGMCC 1.15180</strain>
    </source>
</reference>